<proteinExistence type="predicted"/>
<dbReference type="EMBL" id="UIVS01000001">
    <property type="protein sequence ID" value="SVP90267.1"/>
    <property type="molecule type" value="Genomic_DNA"/>
</dbReference>
<feature type="region of interest" description="Disordered" evidence="1">
    <location>
        <begin position="305"/>
        <end position="328"/>
    </location>
</feature>
<feature type="compositionally biased region" description="Polar residues" evidence="1">
    <location>
        <begin position="839"/>
        <end position="851"/>
    </location>
</feature>
<dbReference type="EMBL" id="UIVT01000001">
    <property type="protein sequence ID" value="SVP89126.1"/>
    <property type="molecule type" value="Genomic_DNA"/>
</dbReference>
<dbReference type="AlphaFoldDB" id="A0A3B0N213"/>
<feature type="compositionally biased region" description="Polar residues" evidence="1">
    <location>
        <begin position="309"/>
        <end position="320"/>
    </location>
</feature>
<evidence type="ECO:0000256" key="1">
    <source>
        <dbReference type="SAM" id="MobiDB-lite"/>
    </source>
</evidence>
<organism evidence="2">
    <name type="scientific">Theileria annulata</name>
    <dbReference type="NCBI Taxonomy" id="5874"/>
    <lineage>
        <taxon>Eukaryota</taxon>
        <taxon>Sar</taxon>
        <taxon>Alveolata</taxon>
        <taxon>Apicomplexa</taxon>
        <taxon>Aconoidasida</taxon>
        <taxon>Piroplasmida</taxon>
        <taxon>Theileriidae</taxon>
        <taxon>Theileria</taxon>
    </lineage>
</organism>
<sequence>MLSDQDAFFEAALDAIASDLELMELSINDLNIALGGSPVIIPDSYVKTVRSGRLYECFTRCARNSRIYKCYERFKGLELQVDSFFRILKLHLDRGFSFLQRFKPANLSISVKLFCLCYVDVIFDLYYGVVKQVVNLTLHDCVYIFKFFSRLDKTLSANRIKHVYVRDEIYDLILHSLWFALKDAWWLYLEPKFIKPLFPFISHMRVNKHYEVTIHDLNHVLHNIHFVTLISQDIAFQSETPTVVDMPPATPDQIYTQMPNIQIPNMGSVEHSPDLGDLSISYEDLSEPNLHIKYLRTLNTFGIDESKTQQDNTGSVNPEPTEQDNKLESVNQVDTVDEPESLEWLKLDPNRQEKASFDFLPSSNHLDDLEFSKYQIYGEDYSDNFHNDVDNFRRESESDSEPSWTQVIYLALVGFIYIVLFESYLKAVSNSLNTRMSPANYVEFLIKRLQDVIQVTGLIVEVDCNFTAWARDNLGDSSDPYLSACFNNYSDDVFSFNNNYTYRYRDIYTDRPRANFEFSYNSDHKNDSNTSNPYISFNPRDQMNLYILSLSFDRAQKLQYELIKRVSLVCSAPTLRYIDNLYFIDDSNLYREILYNPEKYLISPNGPLSRSCKQLSIRFKRAIFVETYFKIVARYINKVTDQESQPSEAIFFDSMSLWDSVLDFFDFSANPQVIEEECLKLVSSLLDRIKFTPQVDLSELESFRKKFTSNFLTASNSPESLLSSYAYKCISFLKSDSSNKFCSNSVQNESDDTLTKNELDCSTNDETTIDDICLDKFNVWLDGVRKKRMLVFGNAILFFRDNSLLQPVGFIAFDSIYAVLGPRTISQVHPNVHILENNSENDSFSCGTSDTSQSSENSNPLELEEDSDNIVNQYSVNGDLDINEISAENSSNNSAKTSRRSSLCDNMMVWGWQVRLELFDSCVLEDFSNFDVVADFEFSSPENRKFWQQLIKDKPGTRPQFISWPYHTFFFDSI</sequence>
<evidence type="ECO:0000313" key="3">
    <source>
        <dbReference type="EMBL" id="SVP90267.1"/>
    </source>
</evidence>
<feature type="region of interest" description="Disordered" evidence="1">
    <location>
        <begin position="839"/>
        <end position="864"/>
    </location>
</feature>
<protein>
    <submittedName>
        <fullName evidence="2">Uncharacterized protein</fullName>
    </submittedName>
</protein>
<gene>
    <name evidence="2" type="ORF">TAT_000097800</name>
    <name evidence="3" type="ORF">TAV_000097200</name>
</gene>
<reference evidence="2" key="1">
    <citation type="submission" date="2018-07" db="EMBL/GenBank/DDBJ databases">
        <authorList>
            <person name="Quirk P.G."/>
            <person name="Krulwich T.A."/>
        </authorList>
    </citation>
    <scope>NUCLEOTIDE SEQUENCE</scope>
    <source>
        <strain evidence="2">Anand</strain>
    </source>
</reference>
<accession>A0A3B0N213</accession>
<feature type="compositionally biased region" description="Low complexity" evidence="1">
    <location>
        <begin position="852"/>
        <end position="861"/>
    </location>
</feature>
<evidence type="ECO:0000313" key="2">
    <source>
        <dbReference type="EMBL" id="SVP89126.1"/>
    </source>
</evidence>
<dbReference type="VEuPathDB" id="PiroplasmaDB:TA16465"/>
<name>A0A3B0N213_THEAN</name>